<proteinExistence type="predicted"/>
<dbReference type="InterPro" id="IPR052895">
    <property type="entry name" value="HetReg/Transcr_Mod"/>
</dbReference>
<dbReference type="AlphaFoldDB" id="A0A439DD68"/>
<dbReference type="Proteomes" id="UP000286045">
    <property type="component" value="Unassembled WGS sequence"/>
</dbReference>
<comment type="caution">
    <text evidence="2">The sequence shown here is derived from an EMBL/GenBank/DDBJ whole genome shotgun (WGS) entry which is preliminary data.</text>
</comment>
<evidence type="ECO:0000259" key="1">
    <source>
        <dbReference type="Pfam" id="PF06985"/>
    </source>
</evidence>
<accession>A0A439DD68</accession>
<reference evidence="2 3" key="1">
    <citation type="submission" date="2018-12" db="EMBL/GenBank/DDBJ databases">
        <title>Draft genome sequence of Xylaria grammica IHI A82.</title>
        <authorList>
            <person name="Buettner E."/>
            <person name="Kellner H."/>
        </authorList>
    </citation>
    <scope>NUCLEOTIDE SEQUENCE [LARGE SCALE GENOMIC DNA]</scope>
    <source>
        <strain evidence="2 3">IHI A82</strain>
    </source>
</reference>
<dbReference type="PANTHER" id="PTHR24148:SF82">
    <property type="entry name" value="HETEROKARYON INCOMPATIBILITY DOMAIN-CONTAINING PROTEIN"/>
    <property type="match status" value="1"/>
</dbReference>
<feature type="domain" description="Heterokaryon incompatibility" evidence="1">
    <location>
        <begin position="12"/>
        <end position="146"/>
    </location>
</feature>
<dbReference type="InterPro" id="IPR010730">
    <property type="entry name" value="HET"/>
</dbReference>
<sequence length="462" mass="53282">MSVTSLTETEPFDALSYVWGDPSANGGSMICNGQKIDITLNLWAALCQIWRQWPKKRVWVDAICINQNDIPERNQQVTMMGEIYSRARCVVVWLGESTEKCNELFELLQQAKREPDGSKYTAEDVWVLSHEILSRPWFSRAWTLQEIQLAREAVVCFGDLYADFQLFIQTIQGYNNQRKLDCDDILHVPILSTSDEARTLFYLLAETSEQKALDPRDKIYSLLSILPKDLYDFMEADYSLSIQETMIWASRICIELDEETGCLSDAGLENQVDTSLPSWVLDWRIRHEYDHRNKYKHISHLRANEELLRLRYRRGKELDRVNRKIGVRGGGLVRIEMNKENSEAHLNIFPECAVRSLGSPLDHVPCWMELPSEPFLRFVTRLSSMMMRNATASTAYLASSILCAICHGAQWKVTGSGSELTSGENMTSFCIPWNWAKRLVFSWWGRRGGMEYADHLRGFAYL</sequence>
<name>A0A439DD68_9PEZI</name>
<evidence type="ECO:0000313" key="3">
    <source>
        <dbReference type="Proteomes" id="UP000286045"/>
    </source>
</evidence>
<protein>
    <recommendedName>
        <fullName evidence="1">Heterokaryon incompatibility domain-containing protein</fullName>
    </recommendedName>
</protein>
<gene>
    <name evidence="2" type="ORF">EKO27_g2758</name>
</gene>
<evidence type="ECO:0000313" key="2">
    <source>
        <dbReference type="EMBL" id="RWA12343.1"/>
    </source>
</evidence>
<dbReference type="PANTHER" id="PTHR24148">
    <property type="entry name" value="ANKYRIN REPEAT DOMAIN-CONTAINING PROTEIN 39 HOMOLOG-RELATED"/>
    <property type="match status" value="1"/>
</dbReference>
<dbReference type="EMBL" id="RYZI01000053">
    <property type="protein sequence ID" value="RWA12343.1"/>
    <property type="molecule type" value="Genomic_DNA"/>
</dbReference>
<keyword evidence="3" id="KW-1185">Reference proteome</keyword>
<dbReference type="Pfam" id="PF06985">
    <property type="entry name" value="HET"/>
    <property type="match status" value="1"/>
</dbReference>
<organism evidence="2 3">
    <name type="scientific">Xylaria grammica</name>
    <dbReference type="NCBI Taxonomy" id="363999"/>
    <lineage>
        <taxon>Eukaryota</taxon>
        <taxon>Fungi</taxon>
        <taxon>Dikarya</taxon>
        <taxon>Ascomycota</taxon>
        <taxon>Pezizomycotina</taxon>
        <taxon>Sordariomycetes</taxon>
        <taxon>Xylariomycetidae</taxon>
        <taxon>Xylariales</taxon>
        <taxon>Xylariaceae</taxon>
        <taxon>Xylaria</taxon>
    </lineage>
</organism>